<evidence type="ECO:0000313" key="8">
    <source>
        <dbReference type="EMBL" id="CAB3780828.1"/>
    </source>
</evidence>
<organism evidence="8 9">
    <name type="scientific">Pararobbsia alpina</name>
    <dbReference type="NCBI Taxonomy" id="621374"/>
    <lineage>
        <taxon>Bacteria</taxon>
        <taxon>Pseudomonadati</taxon>
        <taxon>Pseudomonadota</taxon>
        <taxon>Betaproteobacteria</taxon>
        <taxon>Burkholderiales</taxon>
        <taxon>Burkholderiaceae</taxon>
        <taxon>Pararobbsia</taxon>
    </lineage>
</organism>
<sequence length="267" mass="29317">MSHSLRKARIFLHFGRGMVLAALAYPRAGEEGRQALIRDWSKKLLRLCGMTLIVHGDENTLAGGGLVVGNHVSWIDIYVINAWRPTPFVAKSEIAKWPVVGWLAKTIGTIFIQREKRGDARRIMQQLADRISGNERAFVFPEGTTGDGQRLLPFHTNLFQAAVIAGAPVQPVCMMYADASGRQSLAPAYVGDMNLFDTLNAMLEAEPLVVHLYIGEVIPVGLDRRALAARAERTIGDALLALQGREEPTTEEWMSSDDASVTAPEIV</sequence>
<evidence type="ECO:0000313" key="9">
    <source>
        <dbReference type="Proteomes" id="UP000494115"/>
    </source>
</evidence>
<gene>
    <name evidence="8" type="ORF">LMG28138_01125</name>
</gene>
<reference evidence="8 9" key="1">
    <citation type="submission" date="2020-04" db="EMBL/GenBank/DDBJ databases">
        <authorList>
            <person name="De Canck E."/>
        </authorList>
    </citation>
    <scope>NUCLEOTIDE SEQUENCE [LARGE SCALE GENOMIC DNA]</scope>
    <source>
        <strain evidence="8 9">LMG 28138</strain>
    </source>
</reference>
<dbReference type="PANTHER" id="PTHR10434:SF64">
    <property type="entry name" value="1-ACYL-SN-GLYCEROL-3-PHOSPHATE ACYLTRANSFERASE-RELATED"/>
    <property type="match status" value="1"/>
</dbReference>
<comment type="pathway">
    <text evidence="1">Lipid metabolism.</text>
</comment>
<dbReference type="CDD" id="cd07989">
    <property type="entry name" value="LPLAT_AGPAT-like"/>
    <property type="match status" value="1"/>
</dbReference>
<keyword evidence="4" id="KW-0443">Lipid metabolism</keyword>
<dbReference type="SUPFAM" id="SSF69593">
    <property type="entry name" value="Glycerol-3-phosphate (1)-acyltransferase"/>
    <property type="match status" value="1"/>
</dbReference>
<keyword evidence="3" id="KW-0808">Transferase</keyword>
<keyword evidence="2" id="KW-0444">Lipid biosynthesis</keyword>
<evidence type="ECO:0000256" key="5">
    <source>
        <dbReference type="ARBA" id="ARBA00023315"/>
    </source>
</evidence>
<feature type="domain" description="Phospholipid/glycerol acyltransferase" evidence="7">
    <location>
        <begin position="65"/>
        <end position="177"/>
    </location>
</feature>
<keyword evidence="5" id="KW-0012">Acyltransferase</keyword>
<dbReference type="SMART" id="SM00563">
    <property type="entry name" value="PlsC"/>
    <property type="match status" value="1"/>
</dbReference>
<dbReference type="GO" id="GO:0003841">
    <property type="term" value="F:1-acylglycerol-3-phosphate O-acyltransferase activity"/>
    <property type="evidence" value="ECO:0007669"/>
    <property type="project" value="TreeGrafter"/>
</dbReference>
<protein>
    <recommendedName>
        <fullName evidence="7">Phospholipid/glycerol acyltransferase domain-containing protein</fullName>
    </recommendedName>
</protein>
<dbReference type="PANTHER" id="PTHR10434">
    <property type="entry name" value="1-ACYL-SN-GLYCEROL-3-PHOSPHATE ACYLTRANSFERASE"/>
    <property type="match status" value="1"/>
</dbReference>
<dbReference type="InterPro" id="IPR002123">
    <property type="entry name" value="Plipid/glycerol_acylTrfase"/>
</dbReference>
<evidence type="ECO:0000256" key="6">
    <source>
        <dbReference type="SAM" id="MobiDB-lite"/>
    </source>
</evidence>
<dbReference type="EMBL" id="CADIKM010000003">
    <property type="protein sequence ID" value="CAB3780828.1"/>
    <property type="molecule type" value="Genomic_DNA"/>
</dbReference>
<dbReference type="RefSeq" id="WP_175103631.1">
    <property type="nucleotide sequence ID" value="NZ_CADIKM010000003.1"/>
</dbReference>
<evidence type="ECO:0000256" key="3">
    <source>
        <dbReference type="ARBA" id="ARBA00022679"/>
    </source>
</evidence>
<dbReference type="Proteomes" id="UP000494115">
    <property type="component" value="Unassembled WGS sequence"/>
</dbReference>
<keyword evidence="9" id="KW-1185">Reference proteome</keyword>
<proteinExistence type="predicted"/>
<dbReference type="Pfam" id="PF01553">
    <property type="entry name" value="Acyltransferase"/>
    <property type="match status" value="1"/>
</dbReference>
<dbReference type="GO" id="GO:0006654">
    <property type="term" value="P:phosphatidic acid biosynthetic process"/>
    <property type="evidence" value="ECO:0007669"/>
    <property type="project" value="TreeGrafter"/>
</dbReference>
<name>A0A6S7C4B5_9BURK</name>
<feature type="region of interest" description="Disordered" evidence="6">
    <location>
        <begin position="246"/>
        <end position="267"/>
    </location>
</feature>
<evidence type="ECO:0000259" key="7">
    <source>
        <dbReference type="SMART" id="SM00563"/>
    </source>
</evidence>
<dbReference type="AlphaFoldDB" id="A0A6S7C4B5"/>
<evidence type="ECO:0000256" key="4">
    <source>
        <dbReference type="ARBA" id="ARBA00023098"/>
    </source>
</evidence>
<accession>A0A6S7C4B5</accession>
<evidence type="ECO:0000256" key="2">
    <source>
        <dbReference type="ARBA" id="ARBA00022516"/>
    </source>
</evidence>
<evidence type="ECO:0000256" key="1">
    <source>
        <dbReference type="ARBA" id="ARBA00005189"/>
    </source>
</evidence>